<feature type="compositionally biased region" description="Low complexity" evidence="1">
    <location>
        <begin position="149"/>
        <end position="159"/>
    </location>
</feature>
<reference evidence="2" key="1">
    <citation type="submission" date="2020-07" db="EMBL/GenBank/DDBJ databases">
        <authorList>
            <person name="Lin J."/>
        </authorList>
    </citation>
    <scope>NUCLEOTIDE SEQUENCE</scope>
</reference>
<evidence type="ECO:0000313" key="2">
    <source>
        <dbReference type="EMBL" id="CAD1820348.1"/>
    </source>
</evidence>
<gene>
    <name evidence="2" type="ORF">CB5_LOCUS3559</name>
</gene>
<feature type="compositionally biased region" description="Gly residues" evidence="1">
    <location>
        <begin position="124"/>
        <end position="139"/>
    </location>
</feature>
<name>A0A6V7NP82_ANACO</name>
<evidence type="ECO:0000256" key="1">
    <source>
        <dbReference type="SAM" id="MobiDB-lite"/>
    </source>
</evidence>
<protein>
    <submittedName>
        <fullName evidence="2">Uncharacterized protein</fullName>
    </submittedName>
</protein>
<sequence length="284" mass="28309">MTRSRTPLAHLYLIPKSHFISVLAKTLSKLINCSSMAFTIIVLPSVEIGEAQEAQKQKPTQLSPISGLAGATLLRPASGGTAARAGPLVGSGGDVGGANRARTRSGSGSRSCCGHGGGRELRDGGGGLQEVGEGGTGGSGRRRCEEGAAHSFSSGSGWAAAASRGGVGGALGAATGGRGAGAPWTAAGEFPGSGGMLVAVATRLGQARPGLLQAAGAAAAAQATAAVGGDDRRSTERHRGRSEFIAGKPCQRRKLSSVTLCQCPRQPRAATARCADSGEKVRLT</sequence>
<dbReference type="EMBL" id="LR862140">
    <property type="protein sequence ID" value="CAD1820348.1"/>
    <property type="molecule type" value="Genomic_DNA"/>
</dbReference>
<dbReference type="AlphaFoldDB" id="A0A6V7NP82"/>
<accession>A0A6V7NP82</accession>
<feature type="compositionally biased region" description="Low complexity" evidence="1">
    <location>
        <begin position="97"/>
        <end position="113"/>
    </location>
</feature>
<organism evidence="2">
    <name type="scientific">Ananas comosus var. bracteatus</name>
    <name type="common">red pineapple</name>
    <dbReference type="NCBI Taxonomy" id="296719"/>
    <lineage>
        <taxon>Eukaryota</taxon>
        <taxon>Viridiplantae</taxon>
        <taxon>Streptophyta</taxon>
        <taxon>Embryophyta</taxon>
        <taxon>Tracheophyta</taxon>
        <taxon>Spermatophyta</taxon>
        <taxon>Magnoliopsida</taxon>
        <taxon>Liliopsida</taxon>
        <taxon>Poales</taxon>
        <taxon>Bromeliaceae</taxon>
        <taxon>Bromelioideae</taxon>
        <taxon>Ananas</taxon>
    </lineage>
</organism>
<feature type="region of interest" description="Disordered" evidence="1">
    <location>
        <begin position="80"/>
        <end position="159"/>
    </location>
</feature>
<proteinExistence type="predicted"/>